<evidence type="ECO:0000256" key="18">
    <source>
        <dbReference type="PIRSR" id="PIRSR037299-2"/>
    </source>
</evidence>
<evidence type="ECO:0000256" key="2">
    <source>
        <dbReference type="ARBA" id="ARBA00004196"/>
    </source>
</evidence>
<dbReference type="PIRSF" id="PIRSF037299">
    <property type="entry name" value="Glycosidase_CRH1_prd"/>
    <property type="match status" value="1"/>
</dbReference>
<evidence type="ECO:0000256" key="8">
    <source>
        <dbReference type="ARBA" id="ARBA00022801"/>
    </source>
</evidence>
<keyword evidence="7 20" id="KW-0732">Signal</keyword>
<dbReference type="GO" id="GO:0098552">
    <property type="term" value="C:side of membrane"/>
    <property type="evidence" value="ECO:0007669"/>
    <property type="project" value="UniProtKB-KW"/>
</dbReference>
<feature type="region of interest" description="Disordered" evidence="19">
    <location>
        <begin position="296"/>
        <end position="315"/>
    </location>
</feature>
<evidence type="ECO:0000256" key="9">
    <source>
        <dbReference type="ARBA" id="ARBA00023136"/>
    </source>
</evidence>
<comment type="subcellular location">
    <subcellularLocation>
        <location evidence="2">Cell envelope</location>
    </subcellularLocation>
    <subcellularLocation>
        <location evidence="3">Membrane</location>
        <topology evidence="3">Lipid-anchor</topology>
        <topology evidence="3">GPI-anchor</topology>
    </subcellularLocation>
</comment>
<evidence type="ECO:0000256" key="1">
    <source>
        <dbReference type="ARBA" id="ARBA00000822"/>
    </source>
</evidence>
<evidence type="ECO:0000256" key="11">
    <source>
        <dbReference type="ARBA" id="ARBA00023180"/>
    </source>
</evidence>
<evidence type="ECO:0000256" key="7">
    <source>
        <dbReference type="ARBA" id="ARBA00022729"/>
    </source>
</evidence>
<comment type="catalytic activity">
    <reaction evidence="1">
        <text>Random endo-hydrolysis of N-acetyl-beta-D-glucosaminide (1-&gt;4)-beta-linkages in chitin and chitodextrins.</text>
        <dbReference type="EC" id="3.2.1.14"/>
    </reaction>
</comment>
<keyword evidence="8 16" id="KW-0378">Hydrolase</keyword>
<feature type="chain" id="PRO_5004381457" description="Crh-like protein" evidence="20">
    <location>
        <begin position="20"/>
        <end position="391"/>
    </location>
</feature>
<dbReference type="PROSITE" id="PS51762">
    <property type="entry name" value="GH16_2"/>
    <property type="match status" value="1"/>
</dbReference>
<evidence type="ECO:0000256" key="14">
    <source>
        <dbReference type="ARBA" id="ARBA00023316"/>
    </source>
</evidence>
<keyword evidence="5" id="KW-0328">Glycosyltransferase</keyword>
<evidence type="ECO:0000256" key="6">
    <source>
        <dbReference type="ARBA" id="ARBA00022679"/>
    </source>
</evidence>
<feature type="disulfide bond" evidence="18">
    <location>
        <begin position="19"/>
        <end position="26"/>
    </location>
</feature>
<dbReference type="GO" id="GO:0009277">
    <property type="term" value="C:fungal-type cell wall"/>
    <property type="evidence" value="ECO:0007669"/>
    <property type="project" value="TreeGrafter"/>
</dbReference>
<dbReference type="GO" id="GO:0008843">
    <property type="term" value="F:endochitinase activity"/>
    <property type="evidence" value="ECO:0007669"/>
    <property type="project" value="UniProtKB-EC"/>
</dbReference>
<evidence type="ECO:0000256" key="4">
    <source>
        <dbReference type="ARBA" id="ARBA00022622"/>
    </source>
</evidence>
<dbReference type="GO" id="GO:0031505">
    <property type="term" value="P:fungal-type cell wall organization"/>
    <property type="evidence" value="ECO:0007669"/>
    <property type="project" value="TreeGrafter"/>
</dbReference>
<feature type="domain" description="GH16" evidence="21">
    <location>
        <begin position="36"/>
        <end position="229"/>
    </location>
</feature>
<dbReference type="InterPro" id="IPR050546">
    <property type="entry name" value="Glycosyl_Hydrlase_16"/>
</dbReference>
<evidence type="ECO:0000256" key="12">
    <source>
        <dbReference type="ARBA" id="ARBA00023288"/>
    </source>
</evidence>
<feature type="active site" description="Proton donor" evidence="17">
    <location>
        <position position="116"/>
    </location>
</feature>
<dbReference type="STRING" id="1097556.R4XDI0"/>
<dbReference type="OrthoDB" id="4781at2759"/>
<proteinExistence type="inferred from homology"/>
<evidence type="ECO:0000313" key="23">
    <source>
        <dbReference type="Proteomes" id="UP000013776"/>
    </source>
</evidence>
<dbReference type="EC" id="3.2.-.-" evidence="16"/>
<feature type="active site" description="Nucleophile" evidence="17">
    <location>
        <position position="112"/>
    </location>
</feature>
<comment type="caution">
    <text evidence="22">The sequence shown here is derived from an EMBL/GenBank/DDBJ whole genome shotgun (WGS) entry which is preliminary data.</text>
</comment>
<dbReference type="InterPro" id="IPR013320">
    <property type="entry name" value="ConA-like_dom_sf"/>
</dbReference>
<keyword evidence="9 16" id="KW-0472">Membrane</keyword>
<protein>
    <recommendedName>
        <fullName evidence="16">Crh-like protein</fullName>
        <ecNumber evidence="16">3.2.-.-</ecNumber>
    </recommendedName>
</protein>
<dbReference type="Pfam" id="PF00722">
    <property type="entry name" value="Glyco_hydro_16"/>
    <property type="match status" value="1"/>
</dbReference>
<reference evidence="22 23" key="1">
    <citation type="journal article" date="2013" name="MBio">
        <title>Genome sequencing of the plant pathogen Taphrina deformans, the causal agent of peach leaf curl.</title>
        <authorList>
            <person name="Cisse O.H."/>
            <person name="Almeida J.M.G.C.F."/>
            <person name="Fonseca A."/>
            <person name="Kumar A.A."/>
            <person name="Salojaervi J."/>
            <person name="Overmyer K."/>
            <person name="Hauser P.M."/>
            <person name="Pagni M."/>
        </authorList>
    </citation>
    <scope>NUCLEOTIDE SEQUENCE [LARGE SCALE GENOMIC DNA]</scope>
    <source>
        <strain evidence="23">PYCC 5710 / ATCC 11124 / CBS 356.35 / IMI 108563 / JCM 9778 / NBRC 8474</strain>
    </source>
</reference>
<dbReference type="AlphaFoldDB" id="R4XDI0"/>
<comment type="similarity">
    <text evidence="15">Belongs to the glycosyl hydrolase 16 family. CRH1 subfamily.</text>
</comment>
<dbReference type="Gene3D" id="2.60.120.200">
    <property type="match status" value="1"/>
</dbReference>
<evidence type="ECO:0000256" key="15">
    <source>
        <dbReference type="ARBA" id="ARBA00038074"/>
    </source>
</evidence>
<dbReference type="InterPro" id="IPR017168">
    <property type="entry name" value="CHR-like"/>
</dbReference>
<keyword evidence="4" id="KW-0336">GPI-anchor</keyword>
<dbReference type="SUPFAM" id="SSF49899">
    <property type="entry name" value="Concanavalin A-like lectins/glucanases"/>
    <property type="match status" value="1"/>
</dbReference>
<keyword evidence="11" id="KW-0325">Glycoprotein</keyword>
<evidence type="ECO:0000256" key="19">
    <source>
        <dbReference type="SAM" id="MobiDB-lite"/>
    </source>
</evidence>
<name>R4XDI0_TAPDE</name>
<dbReference type="PANTHER" id="PTHR10963">
    <property type="entry name" value="GLYCOSYL HYDROLASE-RELATED"/>
    <property type="match status" value="1"/>
</dbReference>
<dbReference type="eggNOG" id="ENOG502QQ71">
    <property type="taxonomic scope" value="Eukaryota"/>
</dbReference>
<evidence type="ECO:0000256" key="16">
    <source>
        <dbReference type="PIRNR" id="PIRNR037299"/>
    </source>
</evidence>
<dbReference type="InterPro" id="IPR000757">
    <property type="entry name" value="Beta-glucanase-like"/>
</dbReference>
<gene>
    <name evidence="22" type="ORF">TAPDE_004276</name>
</gene>
<dbReference type="Proteomes" id="UP000013776">
    <property type="component" value="Unassembled WGS sequence"/>
</dbReference>
<evidence type="ECO:0000256" key="3">
    <source>
        <dbReference type="ARBA" id="ARBA00004589"/>
    </source>
</evidence>
<keyword evidence="13" id="KW-0326">Glycosidase</keyword>
<evidence type="ECO:0000256" key="17">
    <source>
        <dbReference type="PIRSR" id="PIRSR037299-1"/>
    </source>
</evidence>
<evidence type="ECO:0000259" key="21">
    <source>
        <dbReference type="PROSITE" id="PS51762"/>
    </source>
</evidence>
<sequence length="391" mass="39949">MLNAMLISTLASLVAVMACDPTTTTCPAIPAMPSSITYDLTTSNSADFSYIMPTRISQDGSGLDFAVASQGDAPTLVTNDYLLYGNVKATIKSAPGTGMVSAFILMSDVLDEIDLEWLGVYDSQVQTNYFYRGQTASYDRGGTTNVATPEETTHVYEIDWTSTTLRWIIDGVTVRTLNKADTSGYGYPSTPCQIKIGVWASGDPTNEAGTISWGGGPIDYSKGPYKMTLQSLSVTSYTTASSFIYAAGGQTFSISQDAVKGSAAPSAAAAAKTTAKSAAGTATVAAPAIESTLVTSATPKASTTTSSPKGTTTAPAQSNAGVAVIAAAAQVTTPSSSRTTMATSVAARSTVAAAAAASASSPVKSSASAVHATAPIWLALGLASLSLMRGW</sequence>
<keyword evidence="10 18" id="KW-1015">Disulfide bond</keyword>
<dbReference type="GO" id="GO:0016757">
    <property type="term" value="F:glycosyltransferase activity"/>
    <property type="evidence" value="ECO:0007669"/>
    <property type="project" value="UniProtKB-KW"/>
</dbReference>
<evidence type="ECO:0000256" key="10">
    <source>
        <dbReference type="ARBA" id="ARBA00023157"/>
    </source>
</evidence>
<evidence type="ECO:0000256" key="20">
    <source>
        <dbReference type="SAM" id="SignalP"/>
    </source>
</evidence>
<evidence type="ECO:0000256" key="13">
    <source>
        <dbReference type="ARBA" id="ARBA00023295"/>
    </source>
</evidence>
<evidence type="ECO:0000256" key="5">
    <source>
        <dbReference type="ARBA" id="ARBA00022676"/>
    </source>
</evidence>
<dbReference type="GO" id="GO:0005975">
    <property type="term" value="P:carbohydrate metabolic process"/>
    <property type="evidence" value="ECO:0007669"/>
    <property type="project" value="InterPro"/>
</dbReference>
<dbReference type="EMBL" id="CAHR02000189">
    <property type="protein sequence ID" value="CCG83936.1"/>
    <property type="molecule type" value="Genomic_DNA"/>
</dbReference>
<keyword evidence="23" id="KW-1185">Reference proteome</keyword>
<evidence type="ECO:0000313" key="22">
    <source>
        <dbReference type="EMBL" id="CCG83936.1"/>
    </source>
</evidence>
<dbReference type="PANTHER" id="PTHR10963:SF68">
    <property type="entry name" value="GLYCOSIDASE CRH1-RELATED"/>
    <property type="match status" value="1"/>
</dbReference>
<keyword evidence="14" id="KW-0961">Cell wall biogenesis/degradation</keyword>
<keyword evidence="12" id="KW-0449">Lipoprotein</keyword>
<organism evidence="22 23">
    <name type="scientific">Taphrina deformans (strain PYCC 5710 / ATCC 11124 / CBS 356.35 / IMI 108563 / JCM 9778 / NBRC 8474)</name>
    <name type="common">Peach leaf curl fungus</name>
    <name type="synonym">Lalaria deformans</name>
    <dbReference type="NCBI Taxonomy" id="1097556"/>
    <lineage>
        <taxon>Eukaryota</taxon>
        <taxon>Fungi</taxon>
        <taxon>Dikarya</taxon>
        <taxon>Ascomycota</taxon>
        <taxon>Taphrinomycotina</taxon>
        <taxon>Taphrinomycetes</taxon>
        <taxon>Taphrinales</taxon>
        <taxon>Taphrinaceae</taxon>
        <taxon>Taphrina</taxon>
    </lineage>
</organism>
<feature type="signal peptide" evidence="20">
    <location>
        <begin position="1"/>
        <end position="19"/>
    </location>
</feature>
<keyword evidence="6" id="KW-0808">Transferase</keyword>
<accession>R4XDI0</accession>